<reference evidence="2" key="1">
    <citation type="submission" date="2020-02" db="EMBL/GenBank/DDBJ databases">
        <authorList>
            <person name="Meier V. D."/>
        </authorList>
    </citation>
    <scope>NUCLEOTIDE SEQUENCE</scope>
    <source>
        <strain evidence="2">AVDCRST_MAG13</strain>
    </source>
</reference>
<dbReference type="EMBL" id="CADCVO010000049">
    <property type="protein sequence ID" value="CAA9469283.1"/>
    <property type="molecule type" value="Genomic_DNA"/>
</dbReference>
<feature type="non-terminal residue" evidence="2">
    <location>
        <position position="400"/>
    </location>
</feature>
<proteinExistence type="predicted"/>
<feature type="compositionally biased region" description="Basic residues" evidence="1">
    <location>
        <begin position="144"/>
        <end position="162"/>
    </location>
</feature>
<feature type="compositionally biased region" description="Basic residues" evidence="1">
    <location>
        <begin position="250"/>
        <end position="267"/>
    </location>
</feature>
<feature type="compositionally biased region" description="Basic residues" evidence="1">
    <location>
        <begin position="23"/>
        <end position="36"/>
    </location>
</feature>
<feature type="compositionally biased region" description="Basic residues" evidence="1">
    <location>
        <begin position="289"/>
        <end position="299"/>
    </location>
</feature>
<feature type="compositionally biased region" description="Basic and acidic residues" evidence="1">
    <location>
        <begin position="212"/>
        <end position="223"/>
    </location>
</feature>
<organism evidence="2">
    <name type="scientific">uncultured Solirubrobacteraceae bacterium</name>
    <dbReference type="NCBI Taxonomy" id="1162706"/>
    <lineage>
        <taxon>Bacteria</taxon>
        <taxon>Bacillati</taxon>
        <taxon>Actinomycetota</taxon>
        <taxon>Thermoleophilia</taxon>
        <taxon>Solirubrobacterales</taxon>
        <taxon>Solirubrobacteraceae</taxon>
        <taxon>environmental samples</taxon>
    </lineage>
</organism>
<feature type="compositionally biased region" description="Basic residues" evidence="1">
    <location>
        <begin position="351"/>
        <end position="361"/>
    </location>
</feature>
<evidence type="ECO:0000256" key="1">
    <source>
        <dbReference type="SAM" id="MobiDB-lite"/>
    </source>
</evidence>
<name>A0A6J4RBD3_9ACTN</name>
<feature type="compositionally biased region" description="Basic and acidic residues" evidence="1">
    <location>
        <begin position="103"/>
        <end position="112"/>
    </location>
</feature>
<dbReference type="GO" id="GO:0008805">
    <property type="term" value="F:carbon-monoxide oxygenase activity"/>
    <property type="evidence" value="ECO:0007669"/>
    <property type="project" value="UniProtKB-EC"/>
</dbReference>
<feature type="compositionally biased region" description="Basic and acidic residues" evidence="1">
    <location>
        <begin position="230"/>
        <end position="246"/>
    </location>
</feature>
<dbReference type="AlphaFoldDB" id="A0A6J4RBD3"/>
<keyword evidence="2" id="KW-0560">Oxidoreductase</keyword>
<gene>
    <name evidence="2" type="ORF">AVDCRST_MAG13-339</name>
</gene>
<feature type="compositionally biased region" description="Basic residues" evidence="1">
    <location>
        <begin position="305"/>
        <end position="323"/>
    </location>
</feature>
<sequence>AGHGPPRAAAQELHPEGGVPRRGGLRHRLRLGRLRRGAGQAHDPPGPRGVRARARRAGGQGHRPRDRVLHLHGDLRPGALPGDGPRRLRPADGALGVGHRARHGDGQRHGLHGDLAARPGPRDDDGAGRGRQARGGSPAGRDPPRRHRHGRHGPGHVRLAHHRGGDGVRGPRRGRRGPQVEGDRGPRARGGARGHRAAGRALHRGGLPGQGHDPRGDLRDGARAARAPARGHEPRPGRDVVLRPEQLRVPLRRARLRGRRGARHRQGQGRPLRGGGRLRARHQPDAHRRPGPRRHRPGHRPGAVRAHRVRRGGPAHHGHLRRLRAADRGGDADVRDGPHGDALPGQLARGQGHRRGGHHRGQPGGDERRHRRAAPPRRLVPEHAADLRAGLAGDRGGQVV</sequence>
<evidence type="ECO:0000313" key="2">
    <source>
        <dbReference type="EMBL" id="CAA9469283.1"/>
    </source>
</evidence>
<feature type="non-terminal residue" evidence="2">
    <location>
        <position position="1"/>
    </location>
</feature>
<feature type="compositionally biased region" description="Basic and acidic residues" evidence="1">
    <location>
        <begin position="324"/>
        <end position="339"/>
    </location>
</feature>
<accession>A0A6J4RBD3</accession>
<dbReference type="EC" id="1.2.5.3" evidence="2"/>
<protein>
    <submittedName>
        <fullName evidence="2">Aerobic carbon monoxide dehydrogenase (Quinone), large chain</fullName>
        <ecNumber evidence="2">1.2.5.3</ecNumber>
    </submittedName>
</protein>
<feature type="compositionally biased region" description="Basic and acidic residues" evidence="1">
    <location>
        <begin position="66"/>
        <end position="75"/>
    </location>
</feature>
<feature type="compositionally biased region" description="Basic residues" evidence="1">
    <location>
        <begin position="190"/>
        <end position="203"/>
    </location>
</feature>
<feature type="region of interest" description="Disordered" evidence="1">
    <location>
        <begin position="1"/>
        <end position="400"/>
    </location>
</feature>